<protein>
    <submittedName>
        <fullName evidence="4">Uncharacterized protein</fullName>
    </submittedName>
</protein>
<feature type="region of interest" description="Disordered" evidence="1">
    <location>
        <begin position="44"/>
        <end position="71"/>
    </location>
</feature>
<dbReference type="PANTHER" id="PTHR47487">
    <property type="entry name" value="OS06G0651300 PROTEIN-RELATED"/>
    <property type="match status" value="1"/>
</dbReference>
<dbReference type="EMBL" id="OU503054">
    <property type="protein sequence ID" value="CAI9783052.1"/>
    <property type="molecule type" value="Genomic_DNA"/>
</dbReference>
<keyword evidence="5" id="KW-1185">Reference proteome</keyword>
<dbReference type="InterPro" id="IPR036236">
    <property type="entry name" value="Znf_C2H2_sf"/>
</dbReference>
<feature type="domain" description="C2H2-type" evidence="2">
    <location>
        <begin position="251"/>
        <end position="275"/>
    </location>
</feature>
<dbReference type="SMART" id="SM00451">
    <property type="entry name" value="ZnF_U1"/>
    <property type="match status" value="2"/>
</dbReference>
<evidence type="ECO:0000313" key="5">
    <source>
        <dbReference type="Proteomes" id="UP000834106"/>
    </source>
</evidence>
<evidence type="ECO:0000256" key="1">
    <source>
        <dbReference type="SAM" id="MobiDB-lite"/>
    </source>
</evidence>
<dbReference type="Gene3D" id="3.30.160.60">
    <property type="entry name" value="Classic Zinc Finger"/>
    <property type="match status" value="2"/>
</dbReference>
<feature type="region of interest" description="Disordered" evidence="1">
    <location>
        <begin position="1"/>
        <end position="23"/>
    </location>
</feature>
<feature type="compositionally biased region" description="Basic residues" evidence="1">
    <location>
        <begin position="60"/>
        <end position="70"/>
    </location>
</feature>
<feature type="domain" description="U1-type" evidence="3">
    <location>
        <begin position="248"/>
        <end position="282"/>
    </location>
</feature>
<accession>A0AAD2ADF5</accession>
<evidence type="ECO:0000259" key="3">
    <source>
        <dbReference type="SMART" id="SM00451"/>
    </source>
</evidence>
<dbReference type="PANTHER" id="PTHR47487:SF8">
    <property type="entry name" value="OS08G0270900 PROTEIN"/>
    <property type="match status" value="1"/>
</dbReference>
<dbReference type="SUPFAM" id="SSF57667">
    <property type="entry name" value="beta-beta-alpha zinc fingers"/>
    <property type="match status" value="2"/>
</dbReference>
<dbReference type="SMART" id="SM00355">
    <property type="entry name" value="ZnF_C2H2"/>
    <property type="match status" value="2"/>
</dbReference>
<dbReference type="GO" id="GO:0008270">
    <property type="term" value="F:zinc ion binding"/>
    <property type="evidence" value="ECO:0007669"/>
    <property type="project" value="InterPro"/>
</dbReference>
<proteinExistence type="predicted"/>
<name>A0AAD2ADF5_9LAMI</name>
<dbReference type="InterPro" id="IPR013087">
    <property type="entry name" value="Znf_C2H2_type"/>
</dbReference>
<dbReference type="AlphaFoldDB" id="A0AAD2ADF5"/>
<gene>
    <name evidence="4" type="ORF">FPE_LOCUS30482</name>
</gene>
<organism evidence="4 5">
    <name type="scientific">Fraxinus pennsylvanica</name>
    <dbReference type="NCBI Taxonomy" id="56036"/>
    <lineage>
        <taxon>Eukaryota</taxon>
        <taxon>Viridiplantae</taxon>
        <taxon>Streptophyta</taxon>
        <taxon>Embryophyta</taxon>
        <taxon>Tracheophyta</taxon>
        <taxon>Spermatophyta</taxon>
        <taxon>Magnoliopsida</taxon>
        <taxon>eudicotyledons</taxon>
        <taxon>Gunneridae</taxon>
        <taxon>Pentapetalae</taxon>
        <taxon>asterids</taxon>
        <taxon>lamiids</taxon>
        <taxon>Lamiales</taxon>
        <taxon>Oleaceae</taxon>
        <taxon>Oleeae</taxon>
        <taxon>Fraxinus</taxon>
    </lineage>
</organism>
<dbReference type="InterPro" id="IPR003604">
    <property type="entry name" value="Matrin/U1-like-C_Znf_C2H2"/>
</dbReference>
<dbReference type="Pfam" id="PF12874">
    <property type="entry name" value="zf-met"/>
    <property type="match status" value="2"/>
</dbReference>
<evidence type="ECO:0000259" key="2">
    <source>
        <dbReference type="SMART" id="SM00355"/>
    </source>
</evidence>
<feature type="domain" description="C2H2-type" evidence="2">
    <location>
        <begin position="375"/>
        <end position="399"/>
    </location>
</feature>
<sequence length="605" mass="68315">MEFNNRATDRKASNQSPGYNYFPEQDLRVSAGYMGSYSGRFHREYLPDYSHPQPQPQPHPHVHPQSHHHPLLQPHDLHEAIQREIEKQRIREEIIISEIERRRVLEAEVRRELMMERELALRRGKDGFPFGPSLGTGYDSTIRLPLLGMRSEGRFLEERVTMPHNGKEMQNGRHENGKLDILPFQRCATEPRNSEVKPVSERGKEKERVVLLAKPHEYIPGEKRKAATSSVVDDGEHQSAAVSRKKTKEEWSCALCQVSATSEQALKDHMQGKKHKSKEAALRAQRAGKNYTIGFFPKKPALSVTVVGTKTLCSEEGVKSATQSLHFNKMGETSSKKNNISLLQENRKLENLKNDQLEVQEMQKDGNSKKKKYKFWCEMCQVGAFSRKVMNAHKNGKKHVKRLQEYDQNGAAPSSLKEKAMVRVNDRERVTADVMNTTEESIGEAEDVGSSDDHKTVDAANAKDHNAMEMAKPEGNGTMVAAKADDNENNDAVEQEYNETLNASKPEYTKYNDPVEPEYTEAMNAPMLDGNKANDAVQMEYNEAMDATKTVDNEVDVVVELEFSEAVIATKPDDNEANDAVEPEFIQAMDADKPDINEADGEVEP</sequence>
<dbReference type="Proteomes" id="UP000834106">
    <property type="component" value="Chromosome 19"/>
</dbReference>
<dbReference type="GO" id="GO:0003676">
    <property type="term" value="F:nucleic acid binding"/>
    <property type="evidence" value="ECO:0007669"/>
    <property type="project" value="InterPro"/>
</dbReference>
<evidence type="ECO:0000313" key="4">
    <source>
        <dbReference type="EMBL" id="CAI9783052.1"/>
    </source>
</evidence>
<reference evidence="4" key="1">
    <citation type="submission" date="2023-05" db="EMBL/GenBank/DDBJ databases">
        <authorList>
            <person name="Huff M."/>
        </authorList>
    </citation>
    <scope>NUCLEOTIDE SEQUENCE</scope>
</reference>
<feature type="domain" description="U1-type" evidence="3">
    <location>
        <begin position="372"/>
        <end position="406"/>
    </location>
</feature>